<evidence type="ECO:0000259" key="2">
    <source>
        <dbReference type="SMART" id="SM00868"/>
    </source>
</evidence>
<organism evidence="3 4">
    <name type="scientific">Culex pipiens pipiens</name>
    <name type="common">Northern house mosquito</name>
    <dbReference type="NCBI Taxonomy" id="38569"/>
    <lineage>
        <taxon>Eukaryota</taxon>
        <taxon>Metazoa</taxon>
        <taxon>Ecdysozoa</taxon>
        <taxon>Arthropoda</taxon>
        <taxon>Hexapoda</taxon>
        <taxon>Insecta</taxon>
        <taxon>Pterygota</taxon>
        <taxon>Neoptera</taxon>
        <taxon>Endopterygota</taxon>
        <taxon>Diptera</taxon>
        <taxon>Nematocera</taxon>
        <taxon>Culicoidea</taxon>
        <taxon>Culicidae</taxon>
        <taxon>Culicinae</taxon>
        <taxon>Culicini</taxon>
        <taxon>Culex</taxon>
        <taxon>Culex</taxon>
    </lineage>
</organism>
<feature type="compositionally biased region" description="Basic residues" evidence="1">
    <location>
        <begin position="142"/>
        <end position="154"/>
    </location>
</feature>
<feature type="region of interest" description="Disordered" evidence="1">
    <location>
        <begin position="720"/>
        <end position="767"/>
    </location>
</feature>
<protein>
    <recommendedName>
        <fullName evidence="2">ZAD domain-containing protein</fullName>
    </recommendedName>
</protein>
<proteinExistence type="predicted"/>
<accession>A0ABD1DWE6</accession>
<dbReference type="EMBL" id="JBEHCU010000961">
    <property type="protein sequence ID" value="KAL1403967.1"/>
    <property type="molecule type" value="Genomic_DNA"/>
</dbReference>
<evidence type="ECO:0000313" key="3">
    <source>
        <dbReference type="EMBL" id="KAL1403967.1"/>
    </source>
</evidence>
<sequence>MSDTTRSYCKDFLMETLINSDTEPDAALCFECVVTLEAFLQFKDQCHVNDEFLKTLPPKDSAEGSEAGEEEEDDEDAMECDYLEEDDNEDDGGGSRDSEEQGLVEELDHPSGSSPVKVIRKVVKVAKKKSEVDPLRIPKVVRTQKRKTKPKSGPKKVVVVPKKPPQKIPDFSSPEPTEDNLPKLRDSYPNFFHFERGSRSLYYDLIYYGERFNSAIYNSLHTYWFCAWKKTCDCPAILYVSNDYTEFERRYEHTHGERPTKGEPELFTPQQALPTIFRICWNKVKERKVKQLEVTREKKERAQKRPAKPKPRPVARSKLKPVVLKKPVPKIPDFPGPQPTADELPKLKDSYPDFFYFERSHNTRFYDIVYYGERFNSPSFGSKNTYWYCAHRKKYKCPALLHTSNDYTKFERRYEHAHADQKPRKQVLLYTPKQALPDMFRICWHRVKKVINPETESDAVLCFDCVVTLETFLQYKDQCHVNDAFLKTLPPKDSAEDSEASEEEEDADVMECDILQEEDDGAESGDSELVEVVEPQKKAKSKVSPKPKKEIRKAKQLKVAKVAEDPLNIKRSSRVQRQKAKPEPSPKKKLTEPSKPVQEIPEFPGPQPTEDELPKLLDSYPNYFHFERGSRSLYYNLVYYGERFNSAVYGPSYTYWQCSHRSKFKCPALLHVTNDYTEFERRFEHTHGDQKSKGKPELLTPKQALPTVFRICWHRVKEKKIKRKQAKDSKKGLRSDEDHEAAEETISEKKFTDNEALESGEEEDDYF</sequence>
<feature type="domain" description="ZAD" evidence="2">
    <location>
        <begin position="441"/>
        <end position="489"/>
    </location>
</feature>
<feature type="compositionally biased region" description="Acidic residues" evidence="1">
    <location>
        <begin position="496"/>
        <end position="531"/>
    </location>
</feature>
<dbReference type="SMART" id="SM00868">
    <property type="entry name" value="zf-AD"/>
    <property type="match status" value="2"/>
</dbReference>
<feature type="compositionally biased region" description="Acidic residues" evidence="1">
    <location>
        <begin position="66"/>
        <end position="92"/>
    </location>
</feature>
<evidence type="ECO:0000313" key="4">
    <source>
        <dbReference type="Proteomes" id="UP001562425"/>
    </source>
</evidence>
<feature type="region of interest" description="Disordered" evidence="1">
    <location>
        <begin position="488"/>
        <end position="609"/>
    </location>
</feature>
<feature type="domain" description="ZAD" evidence="2">
    <location>
        <begin position="9"/>
        <end position="56"/>
    </location>
</feature>
<dbReference type="Proteomes" id="UP001562425">
    <property type="component" value="Unassembled WGS sequence"/>
</dbReference>
<feature type="compositionally biased region" description="Basic residues" evidence="1">
    <location>
        <begin position="301"/>
        <end position="315"/>
    </location>
</feature>
<dbReference type="InterPro" id="IPR012934">
    <property type="entry name" value="Znf_AD"/>
</dbReference>
<dbReference type="Gene3D" id="2.20.25.240">
    <property type="match status" value="2"/>
</dbReference>
<feature type="compositionally biased region" description="Basic and acidic residues" evidence="1">
    <location>
        <begin position="726"/>
        <end position="737"/>
    </location>
</feature>
<feature type="compositionally biased region" description="Basic residues" evidence="1">
    <location>
        <begin position="538"/>
        <end position="558"/>
    </location>
</feature>
<comment type="caution">
    <text evidence="3">The sequence shown here is derived from an EMBL/GenBank/DDBJ whole genome shotgun (WGS) entry which is preliminary data.</text>
</comment>
<feature type="region of interest" description="Disordered" evidence="1">
    <location>
        <begin position="55"/>
        <end position="113"/>
    </location>
</feature>
<feature type="region of interest" description="Disordered" evidence="1">
    <location>
        <begin position="294"/>
        <end position="315"/>
    </location>
</feature>
<name>A0ABD1DWE6_CULPP</name>
<gene>
    <name evidence="3" type="ORF">pipiens_005499</name>
</gene>
<dbReference type="AlphaFoldDB" id="A0ABD1DWE6"/>
<feature type="region of interest" description="Disordered" evidence="1">
    <location>
        <begin position="136"/>
        <end position="182"/>
    </location>
</feature>
<evidence type="ECO:0000256" key="1">
    <source>
        <dbReference type="SAM" id="MobiDB-lite"/>
    </source>
</evidence>
<keyword evidence="4" id="KW-1185">Reference proteome</keyword>
<feature type="compositionally biased region" description="Basic and acidic residues" evidence="1">
    <location>
        <begin position="580"/>
        <end position="592"/>
    </location>
</feature>
<reference evidence="3 4" key="1">
    <citation type="submission" date="2024-05" db="EMBL/GenBank/DDBJ databases">
        <title>Culex pipiens pipiens assembly and annotation.</title>
        <authorList>
            <person name="Alout H."/>
            <person name="Durand T."/>
        </authorList>
    </citation>
    <scope>NUCLEOTIDE SEQUENCE [LARGE SCALE GENOMIC DNA]</scope>
    <source>
        <strain evidence="3">HA-2024</strain>
        <tissue evidence="3">Whole body</tissue>
    </source>
</reference>
<feature type="compositionally biased region" description="Acidic residues" evidence="1">
    <location>
        <begin position="755"/>
        <end position="767"/>
    </location>
</feature>